<feature type="compositionally biased region" description="Low complexity" evidence="1">
    <location>
        <begin position="266"/>
        <end position="276"/>
    </location>
</feature>
<sequence>MPTKPLTQITLFTMGRDNLEKRILKTYADLSDSDAAIQYIVAVLIRHCLCISDFSGICSELVRDIFLSEEPTDVLRKFFPLFREAFKSGKEWEQATRRLYKNTKEYHRYNNRLSDSKKYLFGKTTSPEEMGGQQYKLVSTFEDAVGKSHSWSLRDADPHSSALKIDAVLELLSTLTIFEKDGIRRFVKLENSEIDNCTRYLKIKKGEIVEESEVQIPVGPTVSMADLMNLSGDEKLELVKQLLPEGIVLTDMRGDDRENPQPEIPAPAAAEECPPANDGDRSKAREERKEKTTNTPAPEQSLALSAEKKPYIDFRKPKSEKQKNRERKDELYKQTKKGKSHSRKKKKR</sequence>
<reference evidence="3 5" key="2">
    <citation type="submission" date="2013-03" db="EMBL/GenBank/DDBJ databases">
        <title>The Genome Sequence of Enterococcus gilvus ATCC BAA-350 (PacBio/Illumina hybrid assembly).</title>
        <authorList>
            <consortium name="The Broad Institute Genomics Platform"/>
            <consortium name="The Broad Institute Genome Sequencing Center for Infectious Disease"/>
            <person name="Earl A."/>
            <person name="Russ C."/>
            <person name="Gilmore M."/>
            <person name="Surin D."/>
            <person name="Walker B."/>
            <person name="Young S."/>
            <person name="Zeng Q."/>
            <person name="Gargeya S."/>
            <person name="Fitzgerald M."/>
            <person name="Haas B."/>
            <person name="Abouelleil A."/>
            <person name="Allen A.W."/>
            <person name="Alvarado L."/>
            <person name="Arachchi H.M."/>
            <person name="Berlin A.M."/>
            <person name="Chapman S.B."/>
            <person name="Gainer-Dewar J."/>
            <person name="Goldberg J."/>
            <person name="Griggs A."/>
            <person name="Gujja S."/>
            <person name="Hansen M."/>
            <person name="Howarth C."/>
            <person name="Imamovic A."/>
            <person name="Ireland A."/>
            <person name="Larimer J."/>
            <person name="McCowan C."/>
            <person name="Murphy C."/>
            <person name="Pearson M."/>
            <person name="Poon T.W."/>
            <person name="Priest M."/>
            <person name="Roberts A."/>
            <person name="Saif S."/>
            <person name="Shea T."/>
            <person name="Sisk P."/>
            <person name="Sykes S."/>
            <person name="Wortman J."/>
            <person name="Nusbaum C."/>
            <person name="Birren B."/>
        </authorList>
    </citation>
    <scope>NUCLEOTIDE SEQUENCE [LARGE SCALE GENOMIC DNA]</scope>
    <source>
        <strain evidence="3 5">ATCC BAA-350</strain>
    </source>
</reference>
<protein>
    <submittedName>
        <fullName evidence="2">Uncharacterized protein</fullName>
    </submittedName>
</protein>
<dbReference type="RefSeq" id="WP_010782135.1">
    <property type="nucleotide sequence ID" value="NZ_ASWH01000001.1"/>
</dbReference>
<organism evidence="2 4">
    <name type="scientific">Enterococcus gilvus ATCC BAA-350</name>
    <dbReference type="NCBI Taxonomy" id="1158614"/>
    <lineage>
        <taxon>Bacteria</taxon>
        <taxon>Bacillati</taxon>
        <taxon>Bacillota</taxon>
        <taxon>Bacilli</taxon>
        <taxon>Lactobacillales</taxon>
        <taxon>Enterococcaceae</taxon>
        <taxon>Enterococcus</taxon>
    </lineage>
</organism>
<dbReference type="OrthoDB" id="2194782at2"/>
<feature type="compositionally biased region" description="Basic and acidic residues" evidence="1">
    <location>
        <begin position="278"/>
        <end position="292"/>
    </location>
</feature>
<evidence type="ECO:0000313" key="5">
    <source>
        <dbReference type="Proteomes" id="UP000014160"/>
    </source>
</evidence>
<dbReference type="AlphaFoldDB" id="R2XG71"/>
<dbReference type="PATRIC" id="fig|1158614.3.peg.3796"/>
<reference evidence="2 4" key="1">
    <citation type="submission" date="2013-02" db="EMBL/GenBank/DDBJ databases">
        <title>The Genome Sequence of Enterococcus gilvus ATCC BAA-350.</title>
        <authorList>
            <consortium name="The Broad Institute Genome Sequencing Platform"/>
            <consortium name="The Broad Institute Genome Sequencing Center for Infectious Disease"/>
            <person name="Earl A.M."/>
            <person name="Gilmore M.S."/>
            <person name="Lebreton F."/>
            <person name="Walker B."/>
            <person name="Young S.K."/>
            <person name="Zeng Q."/>
            <person name="Gargeya S."/>
            <person name="Fitzgerald M."/>
            <person name="Haas B."/>
            <person name="Abouelleil A."/>
            <person name="Alvarado L."/>
            <person name="Arachchi H.M."/>
            <person name="Berlin A.M."/>
            <person name="Chapman S.B."/>
            <person name="Dewar J."/>
            <person name="Goldberg J."/>
            <person name="Griggs A."/>
            <person name="Gujja S."/>
            <person name="Hansen M."/>
            <person name="Howarth C."/>
            <person name="Imamovic A."/>
            <person name="Larimer J."/>
            <person name="McCowan C."/>
            <person name="Murphy C."/>
            <person name="Neiman D."/>
            <person name="Pearson M."/>
            <person name="Priest M."/>
            <person name="Roberts A."/>
            <person name="Saif S."/>
            <person name="Shea T."/>
            <person name="Sisk P."/>
            <person name="Sykes S."/>
            <person name="Wortman J."/>
            <person name="Nusbaum C."/>
            <person name="Birren B."/>
        </authorList>
    </citation>
    <scope>NUCLEOTIDE SEQUENCE [LARGE SCALE GENOMIC DNA]</scope>
    <source>
        <strain evidence="2 4">ATCC BAA-350</strain>
    </source>
</reference>
<evidence type="ECO:0000313" key="4">
    <source>
        <dbReference type="Proteomes" id="UP000013750"/>
    </source>
</evidence>
<evidence type="ECO:0000256" key="1">
    <source>
        <dbReference type="SAM" id="MobiDB-lite"/>
    </source>
</evidence>
<feature type="compositionally biased region" description="Basic and acidic residues" evidence="1">
    <location>
        <begin position="306"/>
        <end position="333"/>
    </location>
</feature>
<gene>
    <name evidence="3" type="ORF">I592_00155</name>
    <name evidence="2" type="ORF">UKC_03807</name>
</gene>
<dbReference type="EMBL" id="ASWH01000001">
    <property type="protein sequence ID" value="EOW80871.1"/>
    <property type="molecule type" value="Genomic_DNA"/>
</dbReference>
<accession>R2XG71</accession>
<dbReference type="Proteomes" id="UP000013750">
    <property type="component" value="Unassembled WGS sequence"/>
</dbReference>
<dbReference type="HOGENOM" id="CLU_057669_1_0_9"/>
<keyword evidence="5" id="KW-1185">Reference proteome</keyword>
<dbReference type="Proteomes" id="UP000014160">
    <property type="component" value="Unassembled WGS sequence"/>
</dbReference>
<dbReference type="eggNOG" id="ENOG50304XN">
    <property type="taxonomic scope" value="Bacteria"/>
</dbReference>
<feature type="region of interest" description="Disordered" evidence="1">
    <location>
        <begin position="250"/>
        <end position="348"/>
    </location>
</feature>
<proteinExistence type="predicted"/>
<comment type="caution">
    <text evidence="2">The sequence shown here is derived from an EMBL/GenBank/DDBJ whole genome shotgun (WGS) entry which is preliminary data.</text>
</comment>
<feature type="compositionally biased region" description="Basic residues" evidence="1">
    <location>
        <begin position="334"/>
        <end position="348"/>
    </location>
</feature>
<evidence type="ECO:0000313" key="3">
    <source>
        <dbReference type="EMBL" id="EOW80871.1"/>
    </source>
</evidence>
<dbReference type="EMBL" id="AJDQ01000012">
    <property type="protein sequence ID" value="EOI53854.1"/>
    <property type="molecule type" value="Genomic_DNA"/>
</dbReference>
<evidence type="ECO:0000313" key="2">
    <source>
        <dbReference type="EMBL" id="EOI53854.1"/>
    </source>
</evidence>
<name>R2XG71_9ENTE</name>